<evidence type="ECO:0000256" key="2">
    <source>
        <dbReference type="ARBA" id="ARBA00010441"/>
    </source>
</evidence>
<keyword evidence="3 5" id="KW-0808">Transferase</keyword>
<evidence type="ECO:0000313" key="9">
    <source>
        <dbReference type="Proteomes" id="UP000039865"/>
    </source>
</evidence>
<evidence type="ECO:0000256" key="4">
    <source>
        <dbReference type="ARBA" id="ARBA00023136"/>
    </source>
</evidence>
<comment type="subcellular location">
    <subcellularLocation>
        <location evidence="1">Membrane</location>
    </subcellularLocation>
</comment>
<evidence type="ECO:0000256" key="1">
    <source>
        <dbReference type="ARBA" id="ARBA00004370"/>
    </source>
</evidence>
<evidence type="ECO:0000313" key="8">
    <source>
        <dbReference type="EMBL" id="CDW80744.1"/>
    </source>
</evidence>
<feature type="transmembrane region" description="Helical" evidence="7">
    <location>
        <begin position="183"/>
        <end position="208"/>
    </location>
</feature>
<proteinExistence type="inferred from homology"/>
<dbReference type="PIRSF" id="PIRSF015665">
    <property type="entry name" value="CHOPT"/>
    <property type="match status" value="1"/>
</dbReference>
<organism evidence="8 9">
    <name type="scientific">Stylonychia lemnae</name>
    <name type="common">Ciliate</name>
    <dbReference type="NCBI Taxonomy" id="5949"/>
    <lineage>
        <taxon>Eukaryota</taxon>
        <taxon>Sar</taxon>
        <taxon>Alveolata</taxon>
        <taxon>Ciliophora</taxon>
        <taxon>Intramacronucleata</taxon>
        <taxon>Spirotrichea</taxon>
        <taxon>Stichotrichia</taxon>
        <taxon>Sporadotrichida</taxon>
        <taxon>Oxytrichidae</taxon>
        <taxon>Stylonychinae</taxon>
        <taxon>Stylonychia</taxon>
    </lineage>
</organism>
<evidence type="ECO:0000256" key="7">
    <source>
        <dbReference type="SAM" id="Phobius"/>
    </source>
</evidence>
<dbReference type="OrthoDB" id="196717at2759"/>
<keyword evidence="7" id="KW-0812">Transmembrane</keyword>
<accession>A0A078AEP6</accession>
<dbReference type="InterPro" id="IPR000462">
    <property type="entry name" value="CDP-OH_P_trans"/>
</dbReference>
<evidence type="ECO:0000256" key="5">
    <source>
        <dbReference type="RuleBase" id="RU003750"/>
    </source>
</evidence>
<dbReference type="PANTHER" id="PTHR10414">
    <property type="entry name" value="ETHANOLAMINEPHOSPHOTRANSFERASE"/>
    <property type="match status" value="1"/>
</dbReference>
<keyword evidence="9" id="KW-1185">Reference proteome</keyword>
<dbReference type="GO" id="GO:0016020">
    <property type="term" value="C:membrane"/>
    <property type="evidence" value="ECO:0007669"/>
    <property type="project" value="UniProtKB-SubCell"/>
</dbReference>
<dbReference type="InterPro" id="IPR014472">
    <property type="entry name" value="CHOPT"/>
</dbReference>
<feature type="compositionally biased region" description="Basic and acidic residues" evidence="6">
    <location>
        <begin position="374"/>
        <end position="385"/>
    </location>
</feature>
<gene>
    <name evidence="8" type="primary">Contig18532.g19688</name>
    <name evidence="8" type="ORF">STYLEM_9748</name>
</gene>
<dbReference type="PANTHER" id="PTHR10414:SF37">
    <property type="entry name" value="BB IN A BOXCAR, ISOFORM C"/>
    <property type="match status" value="1"/>
</dbReference>
<dbReference type="Pfam" id="PF01066">
    <property type="entry name" value="CDP-OH_P_transf"/>
    <property type="match status" value="1"/>
</dbReference>
<dbReference type="Gene3D" id="1.20.120.1760">
    <property type="match status" value="1"/>
</dbReference>
<feature type="transmembrane region" description="Helical" evidence="7">
    <location>
        <begin position="270"/>
        <end position="289"/>
    </location>
</feature>
<dbReference type="PROSITE" id="PS00379">
    <property type="entry name" value="CDP_ALCOHOL_P_TRANSF"/>
    <property type="match status" value="1"/>
</dbReference>
<feature type="region of interest" description="Disordered" evidence="6">
    <location>
        <begin position="374"/>
        <end position="414"/>
    </location>
</feature>
<dbReference type="InterPro" id="IPR043130">
    <property type="entry name" value="CDP-OH_PTrfase_TM_dom"/>
</dbReference>
<feature type="compositionally biased region" description="Basic residues" evidence="6">
    <location>
        <begin position="386"/>
        <end position="399"/>
    </location>
</feature>
<dbReference type="Proteomes" id="UP000039865">
    <property type="component" value="Unassembled WGS sequence"/>
</dbReference>
<evidence type="ECO:0000256" key="6">
    <source>
        <dbReference type="SAM" id="MobiDB-lite"/>
    </source>
</evidence>
<dbReference type="GO" id="GO:0016780">
    <property type="term" value="F:phosphotransferase activity, for other substituted phosphate groups"/>
    <property type="evidence" value="ECO:0007669"/>
    <property type="project" value="InterPro"/>
</dbReference>
<dbReference type="GO" id="GO:0008654">
    <property type="term" value="P:phospholipid biosynthetic process"/>
    <property type="evidence" value="ECO:0007669"/>
    <property type="project" value="InterPro"/>
</dbReference>
<comment type="similarity">
    <text evidence="2 5">Belongs to the CDP-alcohol phosphatidyltransferase class-I family.</text>
</comment>
<evidence type="ECO:0000256" key="3">
    <source>
        <dbReference type="ARBA" id="ARBA00022679"/>
    </source>
</evidence>
<protein>
    <submittedName>
        <fullName evidence="8">Cdpalcohol phosphatidyltransferase</fullName>
    </submittedName>
</protein>
<name>A0A078AEP6_STYLE</name>
<keyword evidence="7" id="KW-1133">Transmembrane helix</keyword>
<dbReference type="InterPro" id="IPR048254">
    <property type="entry name" value="CDP_ALCOHOL_P_TRANSF_CS"/>
</dbReference>
<dbReference type="AlphaFoldDB" id="A0A078AEP6"/>
<feature type="transmembrane region" description="Helical" evidence="7">
    <location>
        <begin position="158"/>
        <end position="176"/>
    </location>
</feature>
<dbReference type="InParanoid" id="A0A078AEP6"/>
<feature type="transmembrane region" description="Helical" evidence="7">
    <location>
        <begin position="93"/>
        <end position="111"/>
    </location>
</feature>
<dbReference type="OMA" id="VIASIMW"/>
<feature type="compositionally biased region" description="Polar residues" evidence="6">
    <location>
        <begin position="402"/>
        <end position="414"/>
    </location>
</feature>
<sequence>MTSSSYRFSFKIFNGFTPYISEDAAQKLKTYKYAGGDSGIAYRCFYNPLALKLVDYLPDTVAPNLITLIGFMFNVIPFIVLFSAYGTDFSGKIPIWFHIAIAISYLIYRILDEMDGKQARKTGNSSPLGLLFDHGCDSITATLFTATILKCLQNGNNILILLGVGAVGQSFYFCTLEEYYIGGLYLGVGNGVTDGSVLLIALFLLQAFTDSAFFEKTVSFNMNDQEITMKYIHILAWMTLGSQVLASLYKKKKKQEGEEDHGEEVVYTELIQQIIAFYLLWGLVLYASICQENPIIDNYPLIPVLLFTIVYSHNTIHIQVSHVSKKNINQYVFFLVILGISFLAQWHYIICVIDEMTRILGIKSLLREEEPLLRQQKDQKAEKAEKKKNKKKKSNKSLKKSPSGNTIDSNSNSK</sequence>
<dbReference type="EMBL" id="CCKQ01009267">
    <property type="protein sequence ID" value="CDW80744.1"/>
    <property type="molecule type" value="Genomic_DNA"/>
</dbReference>
<feature type="transmembrane region" description="Helical" evidence="7">
    <location>
        <begin position="301"/>
        <end position="320"/>
    </location>
</feature>
<feature type="transmembrane region" description="Helical" evidence="7">
    <location>
        <begin position="332"/>
        <end position="350"/>
    </location>
</feature>
<feature type="transmembrane region" description="Helical" evidence="7">
    <location>
        <begin position="228"/>
        <end position="249"/>
    </location>
</feature>
<reference evidence="8 9" key="1">
    <citation type="submission" date="2014-06" db="EMBL/GenBank/DDBJ databases">
        <authorList>
            <person name="Swart Estienne"/>
        </authorList>
    </citation>
    <scope>NUCLEOTIDE SEQUENCE [LARGE SCALE GENOMIC DNA]</scope>
    <source>
        <strain evidence="8 9">130c</strain>
    </source>
</reference>
<feature type="transmembrane region" description="Helical" evidence="7">
    <location>
        <begin position="65"/>
        <end position="86"/>
    </location>
</feature>
<keyword evidence="4 7" id="KW-0472">Membrane</keyword>